<dbReference type="AlphaFoldDB" id="A0A8J2SJS9"/>
<organism evidence="2 3">
    <name type="scientific">Pelagomonas calceolata</name>
    <dbReference type="NCBI Taxonomy" id="35677"/>
    <lineage>
        <taxon>Eukaryota</taxon>
        <taxon>Sar</taxon>
        <taxon>Stramenopiles</taxon>
        <taxon>Ochrophyta</taxon>
        <taxon>Pelagophyceae</taxon>
        <taxon>Pelagomonadales</taxon>
        <taxon>Pelagomonadaceae</taxon>
        <taxon>Pelagomonas</taxon>
    </lineage>
</organism>
<keyword evidence="3" id="KW-1185">Reference proteome</keyword>
<comment type="caution">
    <text evidence="2">The sequence shown here is derived from an EMBL/GenBank/DDBJ whole genome shotgun (WGS) entry which is preliminary data.</text>
</comment>
<sequence length="440" mass="46421">MYYTAYGLVNSPEPRVQPLLPDVTPRRRRRAPTPPPRSPARAFATAARDSPPRKSRPKSAFATAARERTPSPPRRRRPTSAPVKRNDAAASERARARWSSVKVKIKTITALAQQRRSVRSLVKGPAHRTYVPDAKTRRRLLVLEADGAGDAWDATLKCYCFAHVRGKGATDDPQHWVVYIVRDAREGASAKADAAARALRGAPWPQRVRVLDGVRPPQNLCGACVAADCGGAPCRDHARPGLQKETMATVAAPGAFDVYAVKLPSAGCVPPCPRCGASAGHAAPPSAPPRLYRLASRFADGGRFPSSKRCARALRAAAVREGGIDGDAARAAAAVAAYACAGTNNDEAGVAAFCRARAALRAAPGAASAALVAAWRAAGYSEDDAVFVEAAARAADHAAAASQVRAAPPAARFAERCGPSPRRRRAPADIIEPVGVVFLE</sequence>
<feature type="compositionally biased region" description="Low complexity" evidence="1">
    <location>
        <begin position="39"/>
        <end position="48"/>
    </location>
</feature>
<reference evidence="2" key="1">
    <citation type="submission" date="2021-11" db="EMBL/GenBank/DDBJ databases">
        <authorList>
            <consortium name="Genoscope - CEA"/>
            <person name="William W."/>
        </authorList>
    </citation>
    <scope>NUCLEOTIDE SEQUENCE</scope>
</reference>
<accession>A0A8J2SJS9</accession>
<name>A0A8J2SJS9_9STRA</name>
<protein>
    <submittedName>
        <fullName evidence="2">Uncharacterized protein</fullName>
    </submittedName>
</protein>
<evidence type="ECO:0000313" key="3">
    <source>
        <dbReference type="Proteomes" id="UP000789595"/>
    </source>
</evidence>
<feature type="compositionally biased region" description="Basic and acidic residues" evidence="1">
    <location>
        <begin position="84"/>
        <end position="95"/>
    </location>
</feature>
<evidence type="ECO:0000256" key="1">
    <source>
        <dbReference type="SAM" id="MobiDB-lite"/>
    </source>
</evidence>
<evidence type="ECO:0000313" key="2">
    <source>
        <dbReference type="EMBL" id="CAH0373598.1"/>
    </source>
</evidence>
<dbReference type="EMBL" id="CAKKNE010000004">
    <property type="protein sequence ID" value="CAH0373598.1"/>
    <property type="molecule type" value="Genomic_DNA"/>
</dbReference>
<proteinExistence type="predicted"/>
<dbReference type="Proteomes" id="UP000789595">
    <property type="component" value="Unassembled WGS sequence"/>
</dbReference>
<feature type="region of interest" description="Disordered" evidence="1">
    <location>
        <begin position="1"/>
        <end position="96"/>
    </location>
</feature>
<gene>
    <name evidence="2" type="ORF">PECAL_4P08070</name>
</gene>